<dbReference type="Pfam" id="PF00881">
    <property type="entry name" value="Nitroreductase"/>
    <property type="match status" value="1"/>
</dbReference>
<dbReference type="InterPro" id="IPR016446">
    <property type="entry name" value="Flavin_OxRdtase_Frp"/>
</dbReference>
<dbReference type="InterPro" id="IPR029479">
    <property type="entry name" value="Nitroreductase"/>
</dbReference>
<dbReference type="EMBL" id="SIRE01000011">
    <property type="protein sequence ID" value="TBL77788.1"/>
    <property type="molecule type" value="Genomic_DNA"/>
</dbReference>
<dbReference type="Gene3D" id="3.40.109.10">
    <property type="entry name" value="NADH Oxidase"/>
    <property type="match status" value="1"/>
</dbReference>
<keyword evidence="4 5" id="KW-0560">Oxidoreductase</keyword>
<feature type="domain" description="Nitroreductase" evidence="6">
    <location>
        <begin position="13"/>
        <end position="169"/>
    </location>
</feature>
<protein>
    <submittedName>
        <fullName evidence="7">NADPH-dependent oxidoreductase</fullName>
    </submittedName>
</protein>
<evidence type="ECO:0000256" key="2">
    <source>
        <dbReference type="ARBA" id="ARBA00022630"/>
    </source>
</evidence>
<dbReference type="InterPro" id="IPR000415">
    <property type="entry name" value="Nitroreductase-like"/>
</dbReference>
<evidence type="ECO:0000256" key="3">
    <source>
        <dbReference type="ARBA" id="ARBA00022643"/>
    </source>
</evidence>
<sequence>MEGSFMNDVIKTIQQHRSIRKFKNTPLTQEQIDTIVRAAQMAPTSGHFQAYSIIGVTDAGVKKELSKRSGNPVIETCGYLFIFCADLYRIMTAASDNEKQQMKNNVSFAYFNQTSVTDTALAMQNANLAAESMGLGTVIIGGINGALPDLDRWLDLPEYVIPLAGLAVGVPDEHPEQKLRLPQSAVFFENKYNHQLKASVASYDKEMELYYEQRTNNKQKSNWSQKVIHMLTSDIPIEFYTDYIKSKGFALK</sequence>
<evidence type="ECO:0000313" key="7">
    <source>
        <dbReference type="EMBL" id="TBL77788.1"/>
    </source>
</evidence>
<accession>A0A4Q9DTH7</accession>
<dbReference type="CDD" id="cd02146">
    <property type="entry name" value="NfsA-like"/>
    <property type="match status" value="1"/>
</dbReference>
<evidence type="ECO:0000313" key="8">
    <source>
        <dbReference type="Proteomes" id="UP000293142"/>
    </source>
</evidence>
<keyword evidence="3 5" id="KW-0288">FMN</keyword>
<keyword evidence="2 5" id="KW-0285">Flavoprotein</keyword>
<evidence type="ECO:0000256" key="5">
    <source>
        <dbReference type="PIRNR" id="PIRNR005426"/>
    </source>
</evidence>
<dbReference type="OrthoDB" id="9775805at2"/>
<dbReference type="Proteomes" id="UP000293142">
    <property type="component" value="Unassembled WGS sequence"/>
</dbReference>
<proteinExistence type="inferred from homology"/>
<comment type="similarity">
    <text evidence="1 5">Belongs to the flavin oxidoreductase frp family.</text>
</comment>
<dbReference type="PIRSF" id="PIRSF005426">
    <property type="entry name" value="Frp"/>
    <property type="match status" value="1"/>
</dbReference>
<reference evidence="7 8" key="1">
    <citation type="submission" date="2019-02" db="EMBL/GenBank/DDBJ databases">
        <title>Paenibacillus sp. nov., isolated from surface-sterilized tissue of Thalictrum simplex L.</title>
        <authorList>
            <person name="Tuo L."/>
        </authorList>
    </citation>
    <scope>NUCLEOTIDE SEQUENCE [LARGE SCALE GENOMIC DNA]</scope>
    <source>
        <strain evidence="7 8">N2SHLJ1</strain>
    </source>
</reference>
<evidence type="ECO:0000256" key="4">
    <source>
        <dbReference type="ARBA" id="ARBA00023002"/>
    </source>
</evidence>
<dbReference type="SUPFAM" id="SSF55469">
    <property type="entry name" value="FMN-dependent nitroreductase-like"/>
    <property type="match status" value="1"/>
</dbReference>
<dbReference type="PANTHER" id="PTHR43425">
    <property type="entry name" value="OXYGEN-INSENSITIVE NADPH NITROREDUCTASE"/>
    <property type="match status" value="1"/>
</dbReference>
<comment type="caution">
    <text evidence="7">The sequence shown here is derived from an EMBL/GenBank/DDBJ whole genome shotgun (WGS) entry which is preliminary data.</text>
</comment>
<dbReference type="GO" id="GO:0016491">
    <property type="term" value="F:oxidoreductase activity"/>
    <property type="evidence" value="ECO:0007669"/>
    <property type="project" value="UniProtKB-UniRule"/>
</dbReference>
<evidence type="ECO:0000256" key="1">
    <source>
        <dbReference type="ARBA" id="ARBA00008366"/>
    </source>
</evidence>
<gene>
    <name evidence="7" type="ORF">EYB31_16745</name>
</gene>
<evidence type="ECO:0000259" key="6">
    <source>
        <dbReference type="Pfam" id="PF00881"/>
    </source>
</evidence>
<organism evidence="7 8">
    <name type="scientific">Paenibacillus thalictri</name>
    <dbReference type="NCBI Taxonomy" id="2527873"/>
    <lineage>
        <taxon>Bacteria</taxon>
        <taxon>Bacillati</taxon>
        <taxon>Bacillota</taxon>
        <taxon>Bacilli</taxon>
        <taxon>Bacillales</taxon>
        <taxon>Paenibacillaceae</taxon>
        <taxon>Paenibacillus</taxon>
    </lineage>
</organism>
<dbReference type="PANTHER" id="PTHR43425:SF3">
    <property type="entry name" value="NADPH-DEPENDENT OXIDOREDUCTASE"/>
    <property type="match status" value="1"/>
</dbReference>
<keyword evidence="8" id="KW-1185">Reference proteome</keyword>
<name>A0A4Q9DTH7_9BACL</name>
<dbReference type="AlphaFoldDB" id="A0A4Q9DTH7"/>
<keyword evidence="5" id="KW-0521">NADP</keyword>